<evidence type="ECO:0000256" key="2">
    <source>
        <dbReference type="PIRSR" id="PIRSR000097-1"/>
    </source>
</evidence>
<name>A0A8H7QSD8_9FUNG</name>
<proteinExistence type="predicted"/>
<feature type="active site" description="Proton donor" evidence="2">
    <location>
        <position position="50"/>
    </location>
</feature>
<dbReference type="SUPFAM" id="SSF51430">
    <property type="entry name" value="NAD(P)-linked oxidoreductase"/>
    <property type="match status" value="1"/>
</dbReference>
<protein>
    <recommendedName>
        <fullName evidence="5">NADP-dependent oxidoreductase domain-containing protein</fullName>
    </recommendedName>
</protein>
<dbReference type="Proteomes" id="UP000603453">
    <property type="component" value="Unassembled WGS sequence"/>
</dbReference>
<dbReference type="PANTHER" id="PTHR11732">
    <property type="entry name" value="ALDO/KETO REDUCTASE"/>
    <property type="match status" value="1"/>
</dbReference>
<dbReference type="PRINTS" id="PR00069">
    <property type="entry name" value="ALDKETRDTASE"/>
</dbReference>
<dbReference type="InterPro" id="IPR036812">
    <property type="entry name" value="NAD(P)_OxRdtase_dom_sf"/>
</dbReference>
<feature type="binding site" evidence="3">
    <location>
        <position position="112"/>
    </location>
    <ligand>
        <name>substrate</name>
    </ligand>
</feature>
<keyword evidence="7" id="KW-1185">Reference proteome</keyword>
<dbReference type="PROSITE" id="PS00063">
    <property type="entry name" value="ALDOKETO_REDUCTASE_3"/>
    <property type="match status" value="1"/>
</dbReference>
<feature type="domain" description="NADP-dependent oxidoreductase" evidence="5">
    <location>
        <begin position="18"/>
        <end position="299"/>
    </location>
</feature>
<evidence type="ECO:0000256" key="4">
    <source>
        <dbReference type="PIRSR" id="PIRSR000097-3"/>
    </source>
</evidence>
<sequence>MTNFLNLNRTGDNIPLVGFGTARITQEATPDVVYTAIKSGYRLIDGALLYGNETQVGQGIKRAIDEGIVKREELFVISKLWASFHSKDDVRRSFNVTLGNLGLDYIDLYLIHFPFATESVDPSLPITGFLNKDNNFVLQRTPIHETWGAMENLVDAGLVRNIGLSNFNVQSILDLLTYARIKPAILEIELHPYLWQERLITWVKSQGIDIIAYASFGNTVFDEVPPATAHLPILMTHPTVKEIAQKHNRNNGQILLSFAAQQNIIVIPKSAQESRMKTNLDLFSFKLDADDIKQLKALNVHARFSDPVPNTYGFDLPIFE</sequence>
<dbReference type="PIRSF" id="PIRSF000097">
    <property type="entry name" value="AKR"/>
    <property type="match status" value="1"/>
</dbReference>
<dbReference type="Gene3D" id="3.20.20.100">
    <property type="entry name" value="NADP-dependent oxidoreductase domain"/>
    <property type="match status" value="1"/>
</dbReference>
<gene>
    <name evidence="6" type="ORF">INT47_009697</name>
</gene>
<reference evidence="6" key="1">
    <citation type="submission" date="2020-12" db="EMBL/GenBank/DDBJ databases">
        <title>Metabolic potential, ecology and presence of endohyphal bacteria is reflected in genomic diversity of Mucoromycotina.</title>
        <authorList>
            <person name="Muszewska A."/>
            <person name="Okrasinska A."/>
            <person name="Steczkiewicz K."/>
            <person name="Drgas O."/>
            <person name="Orlowska M."/>
            <person name="Perlinska-Lenart U."/>
            <person name="Aleksandrzak-Piekarczyk T."/>
            <person name="Szatraj K."/>
            <person name="Zielenkiewicz U."/>
            <person name="Pilsyk S."/>
            <person name="Malc E."/>
            <person name="Mieczkowski P."/>
            <person name="Kruszewska J.S."/>
            <person name="Biernat P."/>
            <person name="Pawlowska J."/>
        </authorList>
    </citation>
    <scope>NUCLEOTIDE SEQUENCE</scope>
    <source>
        <strain evidence="6">WA0000017839</strain>
    </source>
</reference>
<dbReference type="PROSITE" id="PS00062">
    <property type="entry name" value="ALDOKETO_REDUCTASE_2"/>
    <property type="match status" value="1"/>
</dbReference>
<accession>A0A8H7QSD8</accession>
<evidence type="ECO:0000259" key="5">
    <source>
        <dbReference type="Pfam" id="PF00248"/>
    </source>
</evidence>
<organism evidence="6 7">
    <name type="scientific">Mucor saturninus</name>
    <dbReference type="NCBI Taxonomy" id="64648"/>
    <lineage>
        <taxon>Eukaryota</taxon>
        <taxon>Fungi</taxon>
        <taxon>Fungi incertae sedis</taxon>
        <taxon>Mucoromycota</taxon>
        <taxon>Mucoromycotina</taxon>
        <taxon>Mucoromycetes</taxon>
        <taxon>Mucorales</taxon>
        <taxon>Mucorineae</taxon>
        <taxon>Mucoraceae</taxon>
        <taxon>Mucor</taxon>
    </lineage>
</organism>
<evidence type="ECO:0000256" key="1">
    <source>
        <dbReference type="ARBA" id="ARBA00023002"/>
    </source>
</evidence>
<dbReference type="Pfam" id="PF00248">
    <property type="entry name" value="Aldo_ket_red"/>
    <property type="match status" value="1"/>
</dbReference>
<dbReference type="GO" id="GO:0016616">
    <property type="term" value="F:oxidoreductase activity, acting on the CH-OH group of donors, NAD or NADP as acceptor"/>
    <property type="evidence" value="ECO:0007669"/>
    <property type="project" value="UniProtKB-ARBA"/>
</dbReference>
<dbReference type="AlphaFoldDB" id="A0A8H7QSD8"/>
<keyword evidence="1" id="KW-0560">Oxidoreductase</keyword>
<evidence type="ECO:0000313" key="6">
    <source>
        <dbReference type="EMBL" id="KAG2197816.1"/>
    </source>
</evidence>
<dbReference type="FunFam" id="3.20.20.100:FF:000002">
    <property type="entry name" value="2,5-diketo-D-gluconic acid reductase A"/>
    <property type="match status" value="1"/>
</dbReference>
<evidence type="ECO:0000313" key="7">
    <source>
        <dbReference type="Proteomes" id="UP000603453"/>
    </source>
</evidence>
<comment type="caution">
    <text evidence="6">The sequence shown here is derived from an EMBL/GenBank/DDBJ whole genome shotgun (WGS) entry which is preliminary data.</text>
</comment>
<dbReference type="InterPro" id="IPR018170">
    <property type="entry name" value="Aldo/ket_reductase_CS"/>
</dbReference>
<dbReference type="PROSITE" id="PS00798">
    <property type="entry name" value="ALDOKETO_REDUCTASE_1"/>
    <property type="match status" value="1"/>
</dbReference>
<dbReference type="EMBL" id="JAEPRD010000121">
    <property type="protein sequence ID" value="KAG2197816.1"/>
    <property type="molecule type" value="Genomic_DNA"/>
</dbReference>
<dbReference type="InterPro" id="IPR023210">
    <property type="entry name" value="NADP_OxRdtase_dom"/>
</dbReference>
<feature type="site" description="Lowers pKa of active site Tyr" evidence="4">
    <location>
        <position position="79"/>
    </location>
</feature>
<evidence type="ECO:0000256" key="3">
    <source>
        <dbReference type="PIRSR" id="PIRSR000097-2"/>
    </source>
</evidence>
<dbReference type="InterPro" id="IPR020471">
    <property type="entry name" value="AKR"/>
</dbReference>
<dbReference type="OrthoDB" id="416253at2759"/>